<evidence type="ECO:0000313" key="3">
    <source>
        <dbReference type="EMBL" id="AKU90700.1"/>
    </source>
</evidence>
<dbReference type="CDD" id="cd00060">
    <property type="entry name" value="FHA"/>
    <property type="match status" value="2"/>
</dbReference>
<dbReference type="AlphaFoldDB" id="A0A0K1PAZ7"/>
<keyword evidence="4" id="KW-1185">Reference proteome</keyword>
<protein>
    <submittedName>
        <fullName evidence="3">FHA domain protein</fullName>
    </submittedName>
</protein>
<evidence type="ECO:0000259" key="2">
    <source>
        <dbReference type="PROSITE" id="PS50006"/>
    </source>
</evidence>
<reference evidence="3 4" key="1">
    <citation type="submission" date="2015-08" db="EMBL/GenBank/DDBJ databases">
        <authorList>
            <person name="Babu N.S."/>
            <person name="Beckwith C.J."/>
            <person name="Beseler K.G."/>
            <person name="Brison A."/>
            <person name="Carone J.V."/>
            <person name="Caskin T.P."/>
            <person name="Diamond M."/>
            <person name="Durham M.E."/>
            <person name="Foxe J.M."/>
            <person name="Go M."/>
            <person name="Henderson B.A."/>
            <person name="Jones I.B."/>
            <person name="McGettigan J.A."/>
            <person name="Micheletti S.J."/>
            <person name="Nasrallah M.E."/>
            <person name="Ortiz D."/>
            <person name="Piller C.R."/>
            <person name="Privatt S.R."/>
            <person name="Schneider S.L."/>
            <person name="Sharp S."/>
            <person name="Smith T.C."/>
            <person name="Stanton J.D."/>
            <person name="Ullery H.E."/>
            <person name="Wilson R.J."/>
            <person name="Serrano M.G."/>
            <person name="Buck G."/>
            <person name="Lee V."/>
            <person name="Wang Y."/>
            <person name="Carvalho R."/>
            <person name="Voegtly L."/>
            <person name="Shi R."/>
            <person name="Duckworth R."/>
            <person name="Johnson A."/>
            <person name="Loviza R."/>
            <person name="Walstead R."/>
            <person name="Shah Z."/>
            <person name="Kiflezghi M."/>
            <person name="Wade K."/>
            <person name="Ball S.L."/>
            <person name="Bradley K.W."/>
            <person name="Asai D.J."/>
            <person name="Bowman C.A."/>
            <person name="Russell D.A."/>
            <person name="Pope W.H."/>
            <person name="Jacobs-Sera D."/>
            <person name="Hendrix R.W."/>
            <person name="Hatfull G.F."/>
        </authorList>
    </citation>
    <scope>NUCLEOTIDE SEQUENCE [LARGE SCALE GENOMIC DNA]</scope>
    <source>
        <strain evidence="3 4">DSM 27710</strain>
    </source>
</reference>
<evidence type="ECO:0000256" key="1">
    <source>
        <dbReference type="SAM" id="MobiDB-lite"/>
    </source>
</evidence>
<dbReference type="InterPro" id="IPR000253">
    <property type="entry name" value="FHA_dom"/>
</dbReference>
<dbReference type="SUPFAM" id="SSF49879">
    <property type="entry name" value="SMAD/FHA domain"/>
    <property type="match status" value="2"/>
</dbReference>
<sequence>MTACRSCGETLTAALWLASPSFDGPASSTPGPMETAERSASTRSATPGPTAAGDPGRLATPGPSTPGERTVFRGFGEQTAFREAPQIEAPDRILARPAPLHTLGPVDGVDLPSVPGNCPRCGRSHPARLHFCPSCGMRLGSDAGRATRRPPAGLLAPGSVKLVLLRGLGASGTAFPLREEHTEAGRTVGALRFPSDDTLSPLAATFSYRGGRLFVRDEGGPSGVFIRLLLPEVLREGAWFSIGDKLLRFLDRVPPPQPSHPAPRLLGSARPAGTLLRIQLVHLGGIPGRIFSRPAPVRIGRALGEILLTDDPFISARHCELDHDPSGAILRDLGSSNGSFLRLPPNGERELYPGDTVRLGRNILRVE</sequence>
<feature type="region of interest" description="Disordered" evidence="1">
    <location>
        <begin position="23"/>
        <end position="69"/>
    </location>
</feature>
<dbReference type="STRING" id="1391653.AKJ08_1087"/>
<dbReference type="InterPro" id="IPR008984">
    <property type="entry name" value="SMAD_FHA_dom_sf"/>
</dbReference>
<dbReference type="Proteomes" id="UP000055590">
    <property type="component" value="Chromosome"/>
</dbReference>
<name>A0A0K1PAZ7_9BACT</name>
<proteinExistence type="predicted"/>
<accession>A0A0K1PAZ7</accession>
<feature type="compositionally biased region" description="Polar residues" evidence="1">
    <location>
        <begin position="38"/>
        <end position="47"/>
    </location>
</feature>
<dbReference type="SMART" id="SM00240">
    <property type="entry name" value="FHA"/>
    <property type="match status" value="1"/>
</dbReference>
<dbReference type="KEGG" id="vin:AKJ08_1087"/>
<dbReference type="EMBL" id="CP012332">
    <property type="protein sequence ID" value="AKU90700.1"/>
    <property type="molecule type" value="Genomic_DNA"/>
</dbReference>
<organism evidence="3 4">
    <name type="scientific">Vulgatibacter incomptus</name>
    <dbReference type="NCBI Taxonomy" id="1391653"/>
    <lineage>
        <taxon>Bacteria</taxon>
        <taxon>Pseudomonadati</taxon>
        <taxon>Myxococcota</taxon>
        <taxon>Myxococcia</taxon>
        <taxon>Myxococcales</taxon>
        <taxon>Cystobacterineae</taxon>
        <taxon>Vulgatibacteraceae</taxon>
        <taxon>Vulgatibacter</taxon>
    </lineage>
</organism>
<dbReference type="Gene3D" id="2.60.200.20">
    <property type="match status" value="2"/>
</dbReference>
<dbReference type="PROSITE" id="PS50006">
    <property type="entry name" value="FHA_DOMAIN"/>
    <property type="match status" value="1"/>
</dbReference>
<evidence type="ECO:0000313" key="4">
    <source>
        <dbReference type="Proteomes" id="UP000055590"/>
    </source>
</evidence>
<dbReference type="Pfam" id="PF00498">
    <property type="entry name" value="FHA"/>
    <property type="match status" value="1"/>
</dbReference>
<feature type="domain" description="FHA" evidence="2">
    <location>
        <begin position="297"/>
        <end position="341"/>
    </location>
</feature>
<gene>
    <name evidence="3" type="ORF">AKJ08_1087</name>
</gene>